<dbReference type="PIRSF" id="PIRSF000103">
    <property type="entry name" value="HIBADH"/>
    <property type="match status" value="1"/>
</dbReference>
<accession>A0A5J5I6T6</accession>
<reference evidence="8 9" key="1">
    <citation type="submission" date="2019-09" db="EMBL/GenBank/DDBJ databases">
        <authorList>
            <person name="Feng G."/>
        </authorList>
    </citation>
    <scope>NUCLEOTIDE SEQUENCE [LARGE SCALE GENOMIC DNA]</scope>
    <source>
        <strain evidence="7 8">KACC 19283</strain>
        <strain evidence="6 9">KACC 19284</strain>
    </source>
</reference>
<sequence length="293" mass="30112">MQLAVIGVGVMGSAIAGRLLDSGATLHLYDRNAAQMAPLIARGAIASGSAREATANADHVIISLNSAAIVEQAVFGPDGVAQAADAGKLLIDMSSIDAGRTAIMAQRLREGSGMGWVDAPLSGGAPAAAQGKLTLMVGGTAEDFARARPVLDHLSINITLFGPPGAGQTVKLINQILCANAFMAVAEAVRFAEAHGVDATLIPAALAGGRADSRILQEYMGKMARRDYTPTGRIDNMLKDLETVQASALATRTPLPVTSLIADLHRMAVAGGLGPADSAAYMRLFDMDGEQPA</sequence>
<dbReference type="InterPro" id="IPR008927">
    <property type="entry name" value="6-PGluconate_DH-like_C_sf"/>
</dbReference>
<name>A0A5J5I6T6_9SPHN</name>
<dbReference type="SUPFAM" id="SSF51735">
    <property type="entry name" value="NAD(P)-binding Rossmann-fold domains"/>
    <property type="match status" value="1"/>
</dbReference>
<dbReference type="GO" id="GO:0050661">
    <property type="term" value="F:NADP binding"/>
    <property type="evidence" value="ECO:0007669"/>
    <property type="project" value="InterPro"/>
</dbReference>
<evidence type="ECO:0000313" key="9">
    <source>
        <dbReference type="Proteomes" id="UP000326364"/>
    </source>
</evidence>
<dbReference type="RefSeq" id="WP_150425221.1">
    <property type="nucleotide sequence ID" value="NZ_VYQA01000004.1"/>
</dbReference>
<dbReference type="GO" id="GO:0016491">
    <property type="term" value="F:oxidoreductase activity"/>
    <property type="evidence" value="ECO:0007669"/>
    <property type="project" value="UniProtKB-KW"/>
</dbReference>
<dbReference type="PANTHER" id="PTHR43060:SF15">
    <property type="entry name" value="3-HYDROXYISOBUTYRATE DEHYDROGENASE-LIKE 1, MITOCHONDRIAL-RELATED"/>
    <property type="match status" value="1"/>
</dbReference>
<feature type="domain" description="6-phosphogluconate dehydrogenase NADP-binding" evidence="4">
    <location>
        <begin position="3"/>
        <end position="162"/>
    </location>
</feature>
<keyword evidence="1" id="KW-0560">Oxidoreductase</keyword>
<dbReference type="InterPro" id="IPR036291">
    <property type="entry name" value="NAD(P)-bd_dom_sf"/>
</dbReference>
<protein>
    <submittedName>
        <fullName evidence="7">NAD(P)-dependent oxidoreductase</fullName>
    </submittedName>
</protein>
<dbReference type="InterPro" id="IPR015815">
    <property type="entry name" value="HIBADH-related"/>
</dbReference>
<evidence type="ECO:0000313" key="6">
    <source>
        <dbReference type="EMBL" id="KAA9018928.1"/>
    </source>
</evidence>
<evidence type="ECO:0000256" key="3">
    <source>
        <dbReference type="PIRSR" id="PIRSR000103-1"/>
    </source>
</evidence>
<dbReference type="Proteomes" id="UP000325933">
    <property type="component" value="Unassembled WGS sequence"/>
</dbReference>
<evidence type="ECO:0000256" key="1">
    <source>
        <dbReference type="ARBA" id="ARBA00023002"/>
    </source>
</evidence>
<dbReference type="InterPro" id="IPR013328">
    <property type="entry name" value="6PGD_dom2"/>
</dbReference>
<dbReference type="Gene3D" id="1.10.1040.10">
    <property type="entry name" value="N-(1-d-carboxylethyl)-l-norvaline Dehydrogenase, domain 2"/>
    <property type="match status" value="1"/>
</dbReference>
<feature type="active site" evidence="3">
    <location>
        <position position="171"/>
    </location>
</feature>
<evidence type="ECO:0000313" key="8">
    <source>
        <dbReference type="Proteomes" id="UP000325933"/>
    </source>
</evidence>
<evidence type="ECO:0000259" key="4">
    <source>
        <dbReference type="Pfam" id="PF03446"/>
    </source>
</evidence>
<dbReference type="Gene3D" id="3.40.50.720">
    <property type="entry name" value="NAD(P)-binding Rossmann-like Domain"/>
    <property type="match status" value="1"/>
</dbReference>
<dbReference type="Pfam" id="PF03446">
    <property type="entry name" value="NAD_binding_2"/>
    <property type="match status" value="1"/>
</dbReference>
<dbReference type="EMBL" id="VYQB01000004">
    <property type="protein sequence ID" value="KAA9018928.1"/>
    <property type="molecule type" value="Genomic_DNA"/>
</dbReference>
<dbReference type="Pfam" id="PF14833">
    <property type="entry name" value="NAD_binding_11"/>
    <property type="match status" value="1"/>
</dbReference>
<proteinExistence type="predicted"/>
<organism evidence="7 8">
    <name type="scientific">Sphingobium limneticum</name>
    <dbReference type="NCBI Taxonomy" id="1007511"/>
    <lineage>
        <taxon>Bacteria</taxon>
        <taxon>Pseudomonadati</taxon>
        <taxon>Pseudomonadota</taxon>
        <taxon>Alphaproteobacteria</taxon>
        <taxon>Sphingomonadales</taxon>
        <taxon>Sphingomonadaceae</taxon>
        <taxon>Sphingobium</taxon>
    </lineage>
</organism>
<gene>
    <name evidence="7" type="ORF">F4U95_07770</name>
    <name evidence="6" type="ORF">F4U96_07820</name>
</gene>
<evidence type="ECO:0000313" key="7">
    <source>
        <dbReference type="EMBL" id="KAA9031502.1"/>
    </source>
</evidence>
<dbReference type="InterPro" id="IPR006115">
    <property type="entry name" value="6PGDH_NADP-bd"/>
</dbReference>
<dbReference type="InterPro" id="IPR029154">
    <property type="entry name" value="HIBADH-like_NADP-bd"/>
</dbReference>
<dbReference type="PANTHER" id="PTHR43060">
    <property type="entry name" value="3-HYDROXYISOBUTYRATE DEHYDROGENASE-LIKE 1, MITOCHONDRIAL-RELATED"/>
    <property type="match status" value="1"/>
</dbReference>
<evidence type="ECO:0000256" key="2">
    <source>
        <dbReference type="ARBA" id="ARBA00023027"/>
    </source>
</evidence>
<comment type="caution">
    <text evidence="7">The sequence shown here is derived from an EMBL/GenBank/DDBJ whole genome shotgun (WGS) entry which is preliminary data.</text>
</comment>
<dbReference type="GO" id="GO:0051287">
    <property type="term" value="F:NAD binding"/>
    <property type="evidence" value="ECO:0007669"/>
    <property type="project" value="InterPro"/>
</dbReference>
<dbReference type="AlphaFoldDB" id="A0A5J5I6T6"/>
<evidence type="ECO:0000259" key="5">
    <source>
        <dbReference type="Pfam" id="PF14833"/>
    </source>
</evidence>
<keyword evidence="2" id="KW-0520">NAD</keyword>
<keyword evidence="9" id="KW-1185">Reference proteome</keyword>
<dbReference type="EMBL" id="VYQA01000004">
    <property type="protein sequence ID" value="KAA9031502.1"/>
    <property type="molecule type" value="Genomic_DNA"/>
</dbReference>
<dbReference type="SUPFAM" id="SSF48179">
    <property type="entry name" value="6-phosphogluconate dehydrogenase C-terminal domain-like"/>
    <property type="match status" value="1"/>
</dbReference>
<dbReference type="Proteomes" id="UP000326364">
    <property type="component" value="Unassembled WGS sequence"/>
</dbReference>
<feature type="domain" description="3-hydroxyisobutyrate dehydrogenase-like NAD-binding" evidence="5">
    <location>
        <begin position="165"/>
        <end position="284"/>
    </location>
</feature>